<dbReference type="EMBL" id="CP001390">
    <property type="protein sequence ID" value="ACM19346.1"/>
    <property type="molecule type" value="Genomic_DNA"/>
</dbReference>
<protein>
    <recommendedName>
        <fullName evidence="3">Tetratricopeptide repeat protein</fullName>
    </recommendedName>
</protein>
<accession>B9M2G7</accession>
<name>B9M2G7_GEODF</name>
<gene>
    <name evidence="1" type="ordered locus">Geob_0984</name>
</gene>
<dbReference type="Gene3D" id="1.25.40.10">
    <property type="entry name" value="Tetratricopeptide repeat domain"/>
    <property type="match status" value="1"/>
</dbReference>
<dbReference type="SUPFAM" id="SSF48452">
    <property type="entry name" value="TPR-like"/>
    <property type="match status" value="1"/>
</dbReference>
<reference evidence="1 2" key="1">
    <citation type="submission" date="2009-01" db="EMBL/GenBank/DDBJ databases">
        <title>Complete sequence of Geobacter sp. FRC-32.</title>
        <authorList>
            <consortium name="US DOE Joint Genome Institute"/>
            <person name="Lucas S."/>
            <person name="Copeland A."/>
            <person name="Lapidus A."/>
            <person name="Glavina del Rio T."/>
            <person name="Dalin E."/>
            <person name="Tice H."/>
            <person name="Bruce D."/>
            <person name="Goodwin L."/>
            <person name="Pitluck S."/>
            <person name="Saunders E."/>
            <person name="Brettin T."/>
            <person name="Detter J.C."/>
            <person name="Han C."/>
            <person name="Larimer F."/>
            <person name="Land M."/>
            <person name="Hauser L."/>
            <person name="Kyrpides N."/>
            <person name="Ovchinnikova G."/>
            <person name="Kostka J."/>
            <person name="Richardson P."/>
        </authorList>
    </citation>
    <scope>NUCLEOTIDE SEQUENCE [LARGE SCALE GENOMIC DNA]</scope>
    <source>
        <strain evidence="2">DSM 22248 / JCM 15807 / FRC-32</strain>
    </source>
</reference>
<evidence type="ECO:0000313" key="2">
    <source>
        <dbReference type="Proteomes" id="UP000007721"/>
    </source>
</evidence>
<evidence type="ECO:0000313" key="1">
    <source>
        <dbReference type="EMBL" id="ACM19346.1"/>
    </source>
</evidence>
<organism evidence="1 2">
    <name type="scientific">Geotalea daltonii (strain DSM 22248 / JCM 15807 / FRC-32)</name>
    <name type="common">Geobacter daltonii</name>
    <dbReference type="NCBI Taxonomy" id="316067"/>
    <lineage>
        <taxon>Bacteria</taxon>
        <taxon>Pseudomonadati</taxon>
        <taxon>Thermodesulfobacteriota</taxon>
        <taxon>Desulfuromonadia</taxon>
        <taxon>Geobacterales</taxon>
        <taxon>Geobacteraceae</taxon>
        <taxon>Geotalea</taxon>
    </lineage>
</organism>
<evidence type="ECO:0008006" key="3">
    <source>
        <dbReference type="Google" id="ProtNLM"/>
    </source>
</evidence>
<dbReference type="HOGENOM" id="CLU_1487035_0_0_7"/>
<dbReference type="KEGG" id="geo:Geob_0984"/>
<dbReference type="Proteomes" id="UP000007721">
    <property type="component" value="Chromosome"/>
</dbReference>
<dbReference type="InterPro" id="IPR011990">
    <property type="entry name" value="TPR-like_helical_dom_sf"/>
</dbReference>
<sequence length="181" mass="20519">MISKTFTSIMVFVLLCSTACSREAIEFPQACVENKPKRDAALKAKDWNALEVAAVKFIEGCDKAYGDEEFAKAHAELSLVLRHRNDPKNAAEFADRAIHSSKEPDFHIEKARCLIQLNKLEEARLELDVAELMSTLALKNNELRKIAWAPREAPDYDKKRLNYESILESIKEARMQIPAAK</sequence>
<dbReference type="RefSeq" id="WP_012646075.1">
    <property type="nucleotide sequence ID" value="NC_011979.1"/>
</dbReference>
<dbReference type="STRING" id="316067.Geob_0984"/>
<dbReference type="AlphaFoldDB" id="B9M2G7"/>
<proteinExistence type="predicted"/>
<keyword evidence="2" id="KW-1185">Reference proteome</keyword>